<sequence>MVRGDNGFFSHREPNNGKTEWRFSNIIEQYFGYHTQYKLSEDRFNDFKKIVEFCRQNNIELIVFISPSHATQWEALRVTDRWDSFEEWKRKMVAITPVWDFSGYNSVTSEPIQPIMSNYVDNLTG</sequence>
<dbReference type="RefSeq" id="WP_007306651.1">
    <property type="nucleotide sequence ID" value="NZ_AADV02000059.1"/>
</dbReference>
<dbReference type="KEGG" id="cwa:CwatDRAFT_2980"/>
<dbReference type="OrthoDB" id="5349052at2"/>
<dbReference type="EMBL" id="AADV02000059">
    <property type="protein sequence ID" value="EAM49648.1"/>
    <property type="molecule type" value="Genomic_DNA"/>
</dbReference>
<reference evidence="1" key="1">
    <citation type="submission" date="2004-02" db="EMBL/GenBank/DDBJ databases">
        <authorList>
            <consortium name="DOE Joint Genome Institute"/>
        </authorList>
    </citation>
    <scope>NUCLEOTIDE SEQUENCE [LARGE SCALE GENOMIC DNA]</scope>
    <source>
        <strain evidence="1">WH 8501</strain>
    </source>
</reference>
<evidence type="ECO:0000313" key="1">
    <source>
        <dbReference type="EMBL" id="EAM49648.1"/>
    </source>
</evidence>
<accession>Q4C0F5</accession>
<dbReference type="AlphaFoldDB" id="Q4C0F5"/>
<reference evidence="1" key="2">
    <citation type="submission" date="2005-06" db="EMBL/GenBank/DDBJ databases">
        <title>Sequencing of the draft genome and assembly of Crocosphaera watsonii WH 8501.</title>
        <authorList>
            <consortium name="US DOE Joint Genome Institute (JGI-PGF)"/>
            <person name="Copeland A."/>
            <person name="Lucas S."/>
            <person name="Lapidus A."/>
            <person name="Barry K."/>
            <person name="Detter C."/>
            <person name="Glavina T."/>
            <person name="Hammon N."/>
            <person name="Israni S."/>
            <person name="Pitluck S."/>
            <person name="Richardson P."/>
        </authorList>
    </citation>
    <scope>NUCLEOTIDE SEQUENCE [LARGE SCALE GENOMIC DNA]</scope>
    <source>
        <strain evidence="1">WH 8501</strain>
    </source>
</reference>
<proteinExistence type="predicted"/>
<keyword evidence="2" id="KW-1185">Reference proteome</keyword>
<name>Q4C0F5_CROWT</name>
<organism evidence="1 2">
    <name type="scientific">Crocosphaera watsonii WH 8501</name>
    <dbReference type="NCBI Taxonomy" id="165597"/>
    <lineage>
        <taxon>Bacteria</taxon>
        <taxon>Bacillati</taxon>
        <taxon>Cyanobacteriota</taxon>
        <taxon>Cyanophyceae</taxon>
        <taxon>Oscillatoriophycideae</taxon>
        <taxon>Chroococcales</taxon>
        <taxon>Aphanothecaceae</taxon>
        <taxon>Crocosphaera</taxon>
    </lineage>
</organism>
<reference evidence="1" key="3">
    <citation type="submission" date="2016-12" db="EMBL/GenBank/DDBJ databases">
        <title>Annotation of the draft genome assembly of Crocosphaera watsonii WH 8501.</title>
        <authorList>
            <consortium name="US DOE Joint Genome Institute (JGI-ORNL)"/>
            <person name="Larimer F."/>
            <person name="Land M."/>
        </authorList>
    </citation>
    <scope>NUCLEOTIDE SEQUENCE</scope>
    <source>
        <strain evidence="1">WH 8501</strain>
    </source>
</reference>
<evidence type="ECO:0000313" key="2">
    <source>
        <dbReference type="Proteomes" id="UP000003922"/>
    </source>
</evidence>
<protein>
    <submittedName>
        <fullName evidence="1">Uncharacterized protein</fullName>
    </submittedName>
</protein>
<gene>
    <name evidence="1" type="ORF">CwatDRAFT_2980</name>
</gene>
<dbReference type="Proteomes" id="UP000003922">
    <property type="component" value="Unassembled WGS sequence"/>
</dbReference>
<comment type="caution">
    <text evidence="1">The sequence shown here is derived from an EMBL/GenBank/DDBJ whole genome shotgun (WGS) entry which is preliminary data.</text>
</comment>